<dbReference type="GO" id="GO:0005576">
    <property type="term" value="C:extracellular region"/>
    <property type="evidence" value="ECO:0007669"/>
    <property type="project" value="UniProtKB-SubCell"/>
</dbReference>
<evidence type="ECO:0000256" key="19">
    <source>
        <dbReference type="PIRSR" id="PIRSR000894-2"/>
    </source>
</evidence>
<proteinExistence type="inferred from homology"/>
<evidence type="ECO:0000256" key="2">
    <source>
        <dbReference type="ARBA" id="ARBA00005375"/>
    </source>
</evidence>
<protein>
    <recommendedName>
        <fullName evidence="16">Phytase A</fullName>
        <ecNumber evidence="4">3.1.3.8</ecNumber>
    </recommendedName>
    <alternativeName>
        <fullName evidence="17">Histidine acid phosphatase phyA</fullName>
    </alternativeName>
    <alternativeName>
        <fullName evidence="10">Myo-inositol hexakisphosphate phosphohydrolase A</fullName>
    </alternativeName>
    <alternativeName>
        <fullName evidence="9">Myo-inositol-hexaphosphate 3-phosphohydrolase A</fullName>
    </alternativeName>
</protein>
<comment type="subcellular location">
    <subcellularLocation>
        <location evidence="1">Secreted</location>
    </subcellularLocation>
</comment>
<feature type="disulfide bond" evidence="19">
    <location>
        <begin position="61"/>
        <end position="401"/>
    </location>
</feature>
<comment type="catalytic activity">
    <reaction evidence="11">
        <text>1D-myo-inositol 1,2,5,6-tetrakisphosphate + H2O = 1D-myo-inositol 1,2,6-trisphosphate + phosphate</text>
        <dbReference type="Rhea" id="RHEA:77119"/>
        <dbReference type="ChEBI" id="CHEBI:15377"/>
        <dbReference type="ChEBI" id="CHEBI:43474"/>
        <dbReference type="ChEBI" id="CHEBI:195535"/>
        <dbReference type="ChEBI" id="CHEBI:195537"/>
    </reaction>
    <physiologicalReaction direction="left-to-right" evidence="11">
        <dbReference type="Rhea" id="RHEA:77120"/>
    </physiologicalReaction>
</comment>
<keyword evidence="5" id="KW-0964">Secreted</keyword>
<comment type="similarity">
    <text evidence="2">Belongs to the histidine acid phosphatase family.</text>
</comment>
<feature type="disulfide bond" evidence="19">
    <location>
        <begin position="201"/>
        <end position="461"/>
    </location>
</feature>
<dbReference type="OrthoDB" id="6509975at2759"/>
<evidence type="ECO:0000256" key="8">
    <source>
        <dbReference type="ARBA" id="ARBA00023180"/>
    </source>
</evidence>
<feature type="active site" description="Proton donor" evidence="18">
    <location>
        <position position="349"/>
    </location>
</feature>
<comment type="catalytic activity">
    <reaction evidence="13">
        <text>1D-myo-inositol 1,2,6-trisphosphate + H2O = 1D-myo-inositol 1,2-bisphosphate + phosphate</text>
        <dbReference type="Rhea" id="RHEA:77131"/>
        <dbReference type="ChEBI" id="CHEBI:15377"/>
        <dbReference type="ChEBI" id="CHEBI:43474"/>
        <dbReference type="ChEBI" id="CHEBI:195537"/>
        <dbReference type="ChEBI" id="CHEBI:195539"/>
    </reaction>
    <physiologicalReaction direction="left-to-right" evidence="13">
        <dbReference type="Rhea" id="RHEA:77132"/>
    </physiologicalReaction>
</comment>
<keyword evidence="6" id="KW-0378">Hydrolase</keyword>
<accession>A0A2A9PNA2</accession>
<dbReference type="InterPro" id="IPR029033">
    <property type="entry name" value="His_PPase_superfam"/>
</dbReference>
<feature type="active site" description="Nucleophile" evidence="18">
    <location>
        <position position="72"/>
    </location>
</feature>
<evidence type="ECO:0000256" key="5">
    <source>
        <dbReference type="ARBA" id="ARBA00022525"/>
    </source>
</evidence>
<sequence>MLATLLALVVVLGQKLLNTLSPPCAAPDKKYLAPSASLEWAQYSPFAPAPSSLDSATPDGCRLTFGLVLSRHGSRFPTRRMAEEEYAPLFRHIRRSVTDFGPGFDFVRDFEPDLRTDELSPLGQREMVDSGKAFYTRYGDLASSSEPFVRASGSDRVIMSAQNFTLGFSAAQGRDPTGALAGILVIPEQEGVNNTLDHQLCTAFEDGPAADVGADKQKPWKKKWATPIMERLNDNLPGANLTLDQAVYMMDQCPFNSVVEPDAPMSDFCRLFSRDEWYGYGYYHSLGKWYAYGNGNPLGPTQGVGYVNELVARLTGRPVRDDTSTNSTLDADPKTFPLDRTLYADFSHDNTLTSVYAALGLYNATDDLPTTHRLSPSEANGYSAAWTVPFAARMYVEKMRCGHSSGDGDDNDEEKELVRILVNDRVVPLQGCGADELGRCTLDDFVNSLTFAGAGGRWNTCFAKA</sequence>
<keyword evidence="7 19" id="KW-1015">Disulfide bond</keyword>
<evidence type="ECO:0000256" key="13">
    <source>
        <dbReference type="ARBA" id="ARBA00043721"/>
    </source>
</evidence>
<comment type="catalytic activity">
    <reaction evidence="15">
        <text>1D-myo-inositol hexakisphosphate + H2O = 1D-myo-inositol 1,2,4,5,6-pentakisphosphate + phosphate</text>
        <dbReference type="Rhea" id="RHEA:16989"/>
        <dbReference type="ChEBI" id="CHEBI:15377"/>
        <dbReference type="ChEBI" id="CHEBI:43474"/>
        <dbReference type="ChEBI" id="CHEBI:57798"/>
        <dbReference type="ChEBI" id="CHEBI:58130"/>
        <dbReference type="EC" id="3.1.3.8"/>
    </reaction>
    <physiologicalReaction direction="left-to-right" evidence="15">
        <dbReference type="Rhea" id="RHEA:16990"/>
    </physiologicalReaction>
</comment>
<gene>
    <name evidence="20" type="ORF">XA68_12382</name>
</gene>
<comment type="catalytic activity">
    <reaction evidence="14">
        <text>1D-myo-inositol 1,2,4,5,6-pentakisphosphate + H2O = 1D-myo-inositol 1,2,5,6-tetrakisphosphate + phosphate</text>
        <dbReference type="Rhea" id="RHEA:77115"/>
        <dbReference type="ChEBI" id="CHEBI:15377"/>
        <dbReference type="ChEBI" id="CHEBI:43474"/>
        <dbReference type="ChEBI" id="CHEBI:57798"/>
        <dbReference type="ChEBI" id="CHEBI:195535"/>
    </reaction>
    <physiologicalReaction direction="left-to-right" evidence="14">
        <dbReference type="Rhea" id="RHEA:77116"/>
    </physiologicalReaction>
</comment>
<dbReference type="SUPFAM" id="SSF53254">
    <property type="entry name" value="Phosphoglycerate mutase-like"/>
    <property type="match status" value="1"/>
</dbReference>
<dbReference type="AlphaFoldDB" id="A0A2A9PNA2"/>
<evidence type="ECO:0000256" key="12">
    <source>
        <dbReference type="ARBA" id="ARBA00043675"/>
    </source>
</evidence>
<comment type="subunit">
    <text evidence="3">Monomer.</text>
</comment>
<evidence type="ECO:0000256" key="17">
    <source>
        <dbReference type="ARBA" id="ARBA00044262"/>
    </source>
</evidence>
<reference evidence="20 21" key="1">
    <citation type="journal article" date="2015" name="BMC Genomics">
        <title>Gene expression during zombie ant biting behavior reflects the complexity underlying fungal parasitic behavioral manipulation.</title>
        <authorList>
            <person name="de Bekker C."/>
            <person name="Ohm R.A."/>
            <person name="Loreto R.G."/>
            <person name="Sebastian A."/>
            <person name="Albert I."/>
            <person name="Merrow M."/>
            <person name="Brachmann A."/>
            <person name="Hughes D.P."/>
        </authorList>
    </citation>
    <scope>NUCLEOTIDE SEQUENCE [LARGE SCALE GENOMIC DNA]</scope>
    <source>
        <strain evidence="20 21">SC16a</strain>
    </source>
</reference>
<evidence type="ECO:0000313" key="21">
    <source>
        <dbReference type="Proteomes" id="UP000037136"/>
    </source>
</evidence>
<evidence type="ECO:0000256" key="10">
    <source>
        <dbReference type="ARBA" id="ARBA00042300"/>
    </source>
</evidence>
<comment type="catalytic activity">
    <reaction evidence="12">
        <text>1D-myo-inositol 1,2-bisphosphate + H2O = 1D-myo-inositol 2-phosphate + phosphate</text>
        <dbReference type="Rhea" id="RHEA:77135"/>
        <dbReference type="ChEBI" id="CHEBI:15377"/>
        <dbReference type="ChEBI" id="CHEBI:43474"/>
        <dbReference type="ChEBI" id="CHEBI:84142"/>
        <dbReference type="ChEBI" id="CHEBI:195539"/>
    </reaction>
    <physiologicalReaction direction="left-to-right" evidence="12">
        <dbReference type="Rhea" id="RHEA:77136"/>
    </physiologicalReaction>
</comment>
<dbReference type="STRING" id="268505.A0A2A9PNA2"/>
<dbReference type="InterPro" id="IPR000560">
    <property type="entry name" value="His_Pase_clade-2"/>
</dbReference>
<reference evidence="20 21" key="2">
    <citation type="journal article" date="2017" name="Sci. Rep.">
        <title>Ant-infecting Ophiocordyceps genomes reveal a high diversity of potential behavioral manipulation genes and a possible major role for enterotoxins.</title>
        <authorList>
            <person name="de Bekker C."/>
            <person name="Ohm R.A."/>
            <person name="Evans H.C."/>
            <person name="Brachmann A."/>
            <person name="Hughes D.P."/>
        </authorList>
    </citation>
    <scope>NUCLEOTIDE SEQUENCE [LARGE SCALE GENOMIC DNA]</scope>
    <source>
        <strain evidence="20 21">SC16a</strain>
    </source>
</reference>
<dbReference type="CDD" id="cd07061">
    <property type="entry name" value="HP_HAP_like"/>
    <property type="match status" value="1"/>
</dbReference>
<feature type="disulfide bond" evidence="19">
    <location>
        <begin position="432"/>
        <end position="440"/>
    </location>
</feature>
<dbReference type="Pfam" id="PF00328">
    <property type="entry name" value="His_Phos_2"/>
    <property type="match status" value="1"/>
</dbReference>
<dbReference type="PANTHER" id="PTHR20963:SF24">
    <property type="entry name" value="3-PHYTASE B"/>
    <property type="match status" value="1"/>
</dbReference>
<dbReference type="PROSITE" id="PS00778">
    <property type="entry name" value="HIS_ACID_PHOSPHAT_2"/>
    <property type="match status" value="1"/>
</dbReference>
<dbReference type="GO" id="GO:0016158">
    <property type="term" value="F:inositol hexakisphosphate 3-phosphatase activity"/>
    <property type="evidence" value="ECO:0007669"/>
    <property type="project" value="UniProtKB-EC"/>
</dbReference>
<name>A0A2A9PNA2_OPHUN</name>
<dbReference type="InterPro" id="IPR016274">
    <property type="entry name" value="Histidine_acid_Pase_euk"/>
</dbReference>
<evidence type="ECO:0000256" key="16">
    <source>
        <dbReference type="ARBA" id="ARBA00044106"/>
    </source>
</evidence>
<evidence type="ECO:0000313" key="20">
    <source>
        <dbReference type="EMBL" id="PFH62704.1"/>
    </source>
</evidence>
<evidence type="ECO:0000256" key="4">
    <source>
        <dbReference type="ARBA" id="ARBA00012632"/>
    </source>
</evidence>
<dbReference type="EMBL" id="LAZP02000020">
    <property type="protein sequence ID" value="PFH62704.1"/>
    <property type="molecule type" value="Genomic_DNA"/>
</dbReference>
<evidence type="ECO:0000256" key="14">
    <source>
        <dbReference type="ARBA" id="ARBA00043748"/>
    </source>
</evidence>
<dbReference type="GO" id="GO:0003993">
    <property type="term" value="F:acid phosphatase activity"/>
    <property type="evidence" value="ECO:0007669"/>
    <property type="project" value="TreeGrafter"/>
</dbReference>
<dbReference type="InterPro" id="IPR033379">
    <property type="entry name" value="Acid_Pase_AS"/>
</dbReference>
<evidence type="ECO:0000256" key="15">
    <source>
        <dbReference type="ARBA" id="ARBA00043788"/>
    </source>
</evidence>
<dbReference type="EC" id="3.1.3.8" evidence="4"/>
<evidence type="ECO:0000256" key="9">
    <source>
        <dbReference type="ARBA" id="ARBA00041857"/>
    </source>
</evidence>
<evidence type="ECO:0000256" key="18">
    <source>
        <dbReference type="PIRSR" id="PIRSR000894-1"/>
    </source>
</evidence>
<keyword evidence="8" id="KW-0325">Glycoprotein</keyword>
<keyword evidence="21" id="KW-1185">Reference proteome</keyword>
<dbReference type="Gene3D" id="3.40.50.1240">
    <property type="entry name" value="Phosphoglycerate mutase-like"/>
    <property type="match status" value="1"/>
</dbReference>
<evidence type="ECO:0000256" key="11">
    <source>
        <dbReference type="ARBA" id="ARBA00043670"/>
    </source>
</evidence>
<comment type="caution">
    <text evidence="20">The sequence shown here is derived from an EMBL/GenBank/DDBJ whole genome shotgun (WGS) entry which is preliminary data.</text>
</comment>
<evidence type="ECO:0000256" key="1">
    <source>
        <dbReference type="ARBA" id="ARBA00004613"/>
    </source>
</evidence>
<dbReference type="PANTHER" id="PTHR20963">
    <property type="entry name" value="MULTIPLE INOSITOL POLYPHOSPHATE PHOSPHATASE-RELATED"/>
    <property type="match status" value="1"/>
</dbReference>
<evidence type="ECO:0000256" key="7">
    <source>
        <dbReference type="ARBA" id="ARBA00023157"/>
    </source>
</evidence>
<evidence type="ECO:0000256" key="3">
    <source>
        <dbReference type="ARBA" id="ARBA00011245"/>
    </source>
</evidence>
<dbReference type="PIRSF" id="PIRSF000894">
    <property type="entry name" value="Acid_phosphatase"/>
    <property type="match status" value="1"/>
</dbReference>
<evidence type="ECO:0000256" key="6">
    <source>
        <dbReference type="ARBA" id="ARBA00022801"/>
    </source>
</evidence>
<organism evidence="20 21">
    <name type="scientific">Ophiocordyceps unilateralis</name>
    <name type="common">Zombie-ant fungus</name>
    <name type="synonym">Torrubia unilateralis</name>
    <dbReference type="NCBI Taxonomy" id="268505"/>
    <lineage>
        <taxon>Eukaryota</taxon>
        <taxon>Fungi</taxon>
        <taxon>Dikarya</taxon>
        <taxon>Ascomycota</taxon>
        <taxon>Pezizomycotina</taxon>
        <taxon>Sordariomycetes</taxon>
        <taxon>Hypocreomycetidae</taxon>
        <taxon>Hypocreales</taxon>
        <taxon>Ophiocordycipitaceae</taxon>
        <taxon>Ophiocordyceps</taxon>
    </lineage>
</organism>
<dbReference type="Proteomes" id="UP000037136">
    <property type="component" value="Unassembled WGS sequence"/>
</dbReference>
<feature type="disulfide bond" evidence="19">
    <location>
        <begin position="253"/>
        <end position="269"/>
    </location>
</feature>